<feature type="compositionally biased region" description="Basic and acidic residues" evidence="1">
    <location>
        <begin position="402"/>
        <end position="411"/>
    </location>
</feature>
<accession>A0A1C7LLR9</accession>
<keyword evidence="3" id="KW-1185">Reference proteome</keyword>
<name>A0A1C7LLR9_GRIFR</name>
<dbReference type="Proteomes" id="UP000092993">
    <property type="component" value="Unassembled WGS sequence"/>
</dbReference>
<feature type="region of interest" description="Disordered" evidence="1">
    <location>
        <begin position="283"/>
        <end position="346"/>
    </location>
</feature>
<sequence>MLRFALPTRWTPRSVSPTQSSMGLLEVSLRLCRRRVCSSNKKLRGLDHQSQLIGDPFLPVIRWPTPTPRTVQNEDAMDFEYFADFFVPTEQPPVNYAEYADAAASYTADPMIWNAIFDNGPTAQPTVQPATSAPENNTTSGVEDYTQFMDIFEEDVIAKIAAEADEMHAPMFILDDPDDPCVFPGFSCNKPSRSGSRLGDARPTQTTPPIVSAAADKKPSLSERLGRDPLTAPSFFTGSSAFNASSPTDESVNTPAPAPEPASLSVFDSRSLLSNFGSLDSAKASVSAEEPRERAPPSLPVPPAELPQESPPAVTQPRATRPSTPPPEPIPEFEDMPCPKPTMVRSTPWCRKAHEGMPLTRSMYRIVPHPESRRQMSYGRPVPESVIDEEVRARLHGVYKRVDPAPLEHHAASPSTRRKKARKAASRPPRDPAIASGDVSGSPTSTSKRKPAVSTSEDEPPVSTSTQSPVSTPSDTDDADDTSDSVEDIAAPIQDPNDGIVSLAICIGAVAAVQVVPVVAKRIANWCFAAWMTAS</sequence>
<reference evidence="2 3" key="1">
    <citation type="submission" date="2016-03" db="EMBL/GenBank/DDBJ databases">
        <title>Whole genome sequencing of Grifola frondosa 9006-11.</title>
        <authorList>
            <person name="Min B."/>
            <person name="Park H."/>
            <person name="Kim J.-G."/>
            <person name="Cho H."/>
            <person name="Oh Y.-L."/>
            <person name="Kong W.-S."/>
            <person name="Choi I.-G."/>
        </authorList>
    </citation>
    <scope>NUCLEOTIDE SEQUENCE [LARGE SCALE GENOMIC DNA]</scope>
    <source>
        <strain evidence="2 3">9006-11</strain>
    </source>
</reference>
<feature type="compositionally biased region" description="Acidic residues" evidence="1">
    <location>
        <begin position="475"/>
        <end position="484"/>
    </location>
</feature>
<evidence type="ECO:0000313" key="3">
    <source>
        <dbReference type="Proteomes" id="UP000092993"/>
    </source>
</evidence>
<proteinExistence type="predicted"/>
<feature type="compositionally biased region" description="Polar residues" evidence="1">
    <location>
        <begin position="234"/>
        <end position="254"/>
    </location>
</feature>
<evidence type="ECO:0000256" key="1">
    <source>
        <dbReference type="SAM" id="MobiDB-lite"/>
    </source>
</evidence>
<organism evidence="2 3">
    <name type="scientific">Grifola frondosa</name>
    <name type="common">Maitake</name>
    <name type="synonym">Polyporus frondosus</name>
    <dbReference type="NCBI Taxonomy" id="5627"/>
    <lineage>
        <taxon>Eukaryota</taxon>
        <taxon>Fungi</taxon>
        <taxon>Dikarya</taxon>
        <taxon>Basidiomycota</taxon>
        <taxon>Agaricomycotina</taxon>
        <taxon>Agaricomycetes</taxon>
        <taxon>Polyporales</taxon>
        <taxon>Grifolaceae</taxon>
        <taxon>Grifola</taxon>
    </lineage>
</organism>
<feature type="compositionally biased region" description="Basic and acidic residues" evidence="1">
    <location>
        <begin position="215"/>
        <end position="227"/>
    </location>
</feature>
<dbReference type="AlphaFoldDB" id="A0A1C7LLR9"/>
<feature type="region of interest" description="Disordered" evidence="1">
    <location>
        <begin position="402"/>
        <end position="484"/>
    </location>
</feature>
<evidence type="ECO:0000313" key="2">
    <source>
        <dbReference type="EMBL" id="OBZ65590.1"/>
    </source>
</evidence>
<feature type="compositionally biased region" description="Low complexity" evidence="1">
    <location>
        <begin position="461"/>
        <end position="474"/>
    </location>
</feature>
<comment type="caution">
    <text evidence="2">The sequence shown here is derived from an EMBL/GenBank/DDBJ whole genome shotgun (WGS) entry which is preliminary data.</text>
</comment>
<dbReference type="EMBL" id="LUGG01000043">
    <property type="protein sequence ID" value="OBZ65590.1"/>
    <property type="molecule type" value="Genomic_DNA"/>
</dbReference>
<feature type="region of interest" description="Disordered" evidence="1">
    <location>
        <begin position="185"/>
        <end position="263"/>
    </location>
</feature>
<feature type="compositionally biased region" description="Basic residues" evidence="1">
    <location>
        <begin position="416"/>
        <end position="425"/>
    </location>
</feature>
<gene>
    <name evidence="2" type="ORF">A0H81_14497</name>
</gene>
<protein>
    <submittedName>
        <fullName evidence="2">Uncharacterized protein</fullName>
    </submittedName>
</protein>